<gene>
    <name evidence="2" type="ORF">NDU88_000642</name>
</gene>
<sequence length="134" mass="14508">MCPTPPCRHRRRSSPAMTDAQRITLPRRGLADAPGSLGSNHRPGLTKPLALEGDGTPFFRHVCPGRAVPVVRDWALYWHGRVFTQNLANRSFVFAGNSGASAEGSTAGAHGRRHRSSPGPQDPVHRLVAFLQAL</sequence>
<evidence type="ECO:0000313" key="3">
    <source>
        <dbReference type="Proteomes" id="UP001066276"/>
    </source>
</evidence>
<feature type="region of interest" description="Disordered" evidence="1">
    <location>
        <begin position="1"/>
        <end position="48"/>
    </location>
</feature>
<dbReference type="Proteomes" id="UP001066276">
    <property type="component" value="Chromosome 11"/>
</dbReference>
<dbReference type="AlphaFoldDB" id="A0AAV7L753"/>
<comment type="caution">
    <text evidence="2">The sequence shown here is derived from an EMBL/GenBank/DDBJ whole genome shotgun (WGS) entry which is preliminary data.</text>
</comment>
<accession>A0AAV7L753</accession>
<organism evidence="2 3">
    <name type="scientific">Pleurodeles waltl</name>
    <name type="common">Iberian ribbed newt</name>
    <dbReference type="NCBI Taxonomy" id="8319"/>
    <lineage>
        <taxon>Eukaryota</taxon>
        <taxon>Metazoa</taxon>
        <taxon>Chordata</taxon>
        <taxon>Craniata</taxon>
        <taxon>Vertebrata</taxon>
        <taxon>Euteleostomi</taxon>
        <taxon>Amphibia</taxon>
        <taxon>Batrachia</taxon>
        <taxon>Caudata</taxon>
        <taxon>Salamandroidea</taxon>
        <taxon>Salamandridae</taxon>
        <taxon>Pleurodelinae</taxon>
        <taxon>Pleurodeles</taxon>
    </lineage>
</organism>
<feature type="compositionally biased region" description="Low complexity" evidence="1">
    <location>
        <begin position="98"/>
        <end position="109"/>
    </location>
</feature>
<name>A0AAV7L753_PLEWA</name>
<dbReference type="EMBL" id="JANPWB010000015">
    <property type="protein sequence ID" value="KAJ1087471.1"/>
    <property type="molecule type" value="Genomic_DNA"/>
</dbReference>
<keyword evidence="3" id="KW-1185">Reference proteome</keyword>
<protein>
    <submittedName>
        <fullName evidence="2">Uncharacterized protein</fullName>
    </submittedName>
</protein>
<evidence type="ECO:0000313" key="2">
    <source>
        <dbReference type="EMBL" id="KAJ1087471.1"/>
    </source>
</evidence>
<evidence type="ECO:0000256" key="1">
    <source>
        <dbReference type="SAM" id="MobiDB-lite"/>
    </source>
</evidence>
<feature type="region of interest" description="Disordered" evidence="1">
    <location>
        <begin position="98"/>
        <end position="123"/>
    </location>
</feature>
<reference evidence="2" key="1">
    <citation type="journal article" date="2022" name="bioRxiv">
        <title>Sequencing and chromosome-scale assembly of the giantPleurodeles waltlgenome.</title>
        <authorList>
            <person name="Brown T."/>
            <person name="Elewa A."/>
            <person name="Iarovenko S."/>
            <person name="Subramanian E."/>
            <person name="Araus A.J."/>
            <person name="Petzold A."/>
            <person name="Susuki M."/>
            <person name="Suzuki K.-i.T."/>
            <person name="Hayashi T."/>
            <person name="Toyoda A."/>
            <person name="Oliveira C."/>
            <person name="Osipova E."/>
            <person name="Leigh N.D."/>
            <person name="Simon A."/>
            <person name="Yun M.H."/>
        </authorList>
    </citation>
    <scope>NUCLEOTIDE SEQUENCE</scope>
    <source>
        <strain evidence="2">20211129_DDA</strain>
        <tissue evidence="2">Liver</tissue>
    </source>
</reference>
<proteinExistence type="predicted"/>